<dbReference type="Gene3D" id="3.20.20.70">
    <property type="entry name" value="Aldolase class I"/>
    <property type="match status" value="1"/>
</dbReference>
<dbReference type="SUPFAM" id="SSF51569">
    <property type="entry name" value="Aldolase"/>
    <property type="match status" value="1"/>
</dbReference>
<accession>A0A2N3WHC6</accession>
<proteinExistence type="inferred from homology"/>
<dbReference type="Proteomes" id="UP000550260">
    <property type="component" value="Unassembled WGS sequence"/>
</dbReference>
<evidence type="ECO:0000256" key="4">
    <source>
        <dbReference type="ARBA" id="ARBA00023239"/>
    </source>
</evidence>
<gene>
    <name evidence="7" type="ORF">ATK30_4111</name>
    <name evidence="6" type="ORF">H5411_07760</name>
</gene>
<dbReference type="Proteomes" id="UP000233750">
    <property type="component" value="Unassembled WGS sequence"/>
</dbReference>
<comment type="subunit">
    <text evidence="3">Homotrimer.</text>
</comment>
<dbReference type="RefSeq" id="WP_101436945.1">
    <property type="nucleotide sequence ID" value="NZ_JACJHR010000008.1"/>
</dbReference>
<evidence type="ECO:0000256" key="2">
    <source>
        <dbReference type="ARBA" id="ARBA00006906"/>
    </source>
</evidence>
<reference evidence="7 8" key="1">
    <citation type="submission" date="2017-12" db="EMBL/GenBank/DDBJ databases">
        <title>Sequencing the genomes of 1000 Actinobacteria strains.</title>
        <authorList>
            <person name="Klenk H.-P."/>
        </authorList>
    </citation>
    <scope>NUCLEOTIDE SEQUENCE [LARGE SCALE GENOMIC DNA]</scope>
    <source>
        <strain evidence="7 8">DSM 45165</strain>
    </source>
</reference>
<dbReference type="CDD" id="cd00452">
    <property type="entry name" value="KDPG_aldolase"/>
    <property type="match status" value="1"/>
</dbReference>
<evidence type="ECO:0000313" key="8">
    <source>
        <dbReference type="Proteomes" id="UP000233750"/>
    </source>
</evidence>
<keyword evidence="8" id="KW-1185">Reference proteome</keyword>
<protein>
    <submittedName>
        <fullName evidence="7">2-dehydro-3-deoxyphosphogluconate aldolase/(4S)-4-hydroxy-2-oxoglutarate aldolase</fullName>
    </submittedName>
    <submittedName>
        <fullName evidence="6">Bifunctional 4-hydroxy-2-oxoglutarate aldolase/2-dehydro-3-deoxy-phosphogluconate aldolase</fullName>
    </submittedName>
</protein>
<evidence type="ECO:0000256" key="3">
    <source>
        <dbReference type="ARBA" id="ARBA00011233"/>
    </source>
</evidence>
<sequence>MGYRWEITREAVRQGVVGIVRTADAASAVAAARAVLDAGLKSVEVPLTNAGALVAIEELSSAYPDATIGAGTVLDESSATAAIRAGAQFLVSPSLHTEVLRTAHRYGVAALPGTGSVTEIVRAMEEGADAVKVFPASALGPQWIKDVRAALPQAPLVPTGGIAPEDVPRWLEAGAVACGIGSALTRGSAEDIRARVAAMVRESS</sequence>
<dbReference type="GO" id="GO:0016829">
    <property type="term" value="F:lyase activity"/>
    <property type="evidence" value="ECO:0007669"/>
    <property type="project" value="UniProtKB-KW"/>
</dbReference>
<dbReference type="Pfam" id="PF01081">
    <property type="entry name" value="Aldolase"/>
    <property type="match status" value="1"/>
</dbReference>
<name>A0A2N3WHC6_9PSEU</name>
<reference evidence="6 9" key="2">
    <citation type="submission" date="2020-08" db="EMBL/GenBank/DDBJ databases">
        <title>Amycolatopsis echigonensis JCM 21831.</title>
        <authorList>
            <person name="Tedsree N."/>
            <person name="Kuncharoen N."/>
            <person name="Likhitwitayawuid K."/>
            <person name="Tanasupawat S."/>
        </authorList>
    </citation>
    <scope>NUCLEOTIDE SEQUENCE [LARGE SCALE GENOMIC DNA]</scope>
    <source>
        <strain evidence="6 9">JCM 21831</strain>
    </source>
</reference>
<keyword evidence="4" id="KW-0456">Lyase</keyword>
<evidence type="ECO:0000313" key="6">
    <source>
        <dbReference type="EMBL" id="MBB2499027.1"/>
    </source>
</evidence>
<comment type="pathway">
    <text evidence="1">Carbohydrate acid metabolism.</text>
</comment>
<comment type="caution">
    <text evidence="7">The sequence shown here is derived from an EMBL/GenBank/DDBJ whole genome shotgun (WGS) entry which is preliminary data.</text>
</comment>
<dbReference type="PANTHER" id="PTHR30246:SF1">
    <property type="entry name" value="2-DEHYDRO-3-DEOXY-6-PHOSPHOGALACTONATE ALDOLASE-RELATED"/>
    <property type="match status" value="1"/>
</dbReference>
<accession>A0A8E1VVD9</accession>
<dbReference type="NCBIfam" id="TIGR01182">
    <property type="entry name" value="eda"/>
    <property type="match status" value="1"/>
</dbReference>
<dbReference type="AlphaFoldDB" id="A0A2N3WHC6"/>
<comment type="similarity">
    <text evidence="2">Belongs to the KHG/KDPG aldolase family.</text>
</comment>
<dbReference type="InterPro" id="IPR013785">
    <property type="entry name" value="Aldolase_TIM"/>
</dbReference>
<evidence type="ECO:0000256" key="5">
    <source>
        <dbReference type="ARBA" id="ARBA00023277"/>
    </source>
</evidence>
<keyword evidence="5" id="KW-0119">Carbohydrate metabolism</keyword>
<dbReference type="PANTHER" id="PTHR30246">
    <property type="entry name" value="2-KETO-3-DEOXY-6-PHOSPHOGLUCONATE ALDOLASE"/>
    <property type="match status" value="1"/>
</dbReference>
<evidence type="ECO:0000313" key="7">
    <source>
        <dbReference type="EMBL" id="PKV93271.1"/>
    </source>
</evidence>
<dbReference type="EMBL" id="PJMY01000003">
    <property type="protein sequence ID" value="PKV93271.1"/>
    <property type="molecule type" value="Genomic_DNA"/>
</dbReference>
<evidence type="ECO:0000256" key="1">
    <source>
        <dbReference type="ARBA" id="ARBA00004761"/>
    </source>
</evidence>
<dbReference type="EMBL" id="JACJHR010000008">
    <property type="protein sequence ID" value="MBB2499027.1"/>
    <property type="molecule type" value="Genomic_DNA"/>
</dbReference>
<evidence type="ECO:0000313" key="9">
    <source>
        <dbReference type="Proteomes" id="UP000550260"/>
    </source>
</evidence>
<organism evidence="7 8">
    <name type="scientific">Amycolatopsis echigonensis</name>
    <dbReference type="NCBI Taxonomy" id="2576905"/>
    <lineage>
        <taxon>Bacteria</taxon>
        <taxon>Bacillati</taxon>
        <taxon>Actinomycetota</taxon>
        <taxon>Actinomycetes</taxon>
        <taxon>Pseudonocardiales</taxon>
        <taxon>Pseudonocardiaceae</taxon>
        <taxon>Amycolatopsis</taxon>
    </lineage>
</organism>
<dbReference type="InterPro" id="IPR000887">
    <property type="entry name" value="Aldlse_KDPG_KHG"/>
</dbReference>
<dbReference type="OrthoDB" id="9805177at2"/>